<proteinExistence type="predicted"/>
<sequence>MAPLVNAKEWFKKRQSKKKTSADNSNNSSNISETYAATADTSTTNTSAQKSTGSLQTQAPPLATAILAPANLSETTIAPRFAPETTYVPRTQYISSKDLRKDEQPTAASASSPYLPYPTHPTQTTSSLPVEKRNGSHTSLPTRFRLSDDFKKDLKNSHQSQQQPISFLPTKQKLQYHSLQNQLPPSQPRPQLKEVLKPMQEKRNSDLKRESDKTLDSSAALHDLTAKAFAEYQAAKIFKGLSAKFRTSSETLRDAESVAQEYARTIKGLWQMVEDEELSQRMADASPEERERIIVHHNTSRELPFHGLDLTAAVARLSEKTLGRSEQPAANQQVPSTPTARHGTHRGSHESARSDSSSLRRRSAQSGGSYRHKDSHYLPYNSQHHHHHHNNLLKSHDPRLSAIRESGYQVEEVEAQHLYQCPPAPRSSLQESRIPLHHRNCLANIQQGVPQRFPDVDEMSETASVEDLAVSSTLVSETVQQSALELQKRDHYTISERLAMEEDWRMQARLLKSVLEDERDDALQVALQEREQREQQEQQELRQLMDLQDQLHEQLQQQLCGAGPERRHSQLPEQQVPQRHQPELPQVEEEEEEEQMRSRRLYFYLEDDHGEQFSELASTYPDEDEEEFCKRFRLGEDEDDDDIELESDRFGHEVNFTGLPQFDGYRYNYDKELPAIIGQAHRFDVREANNMMLVDPRMGFHHHDIDMLSARR</sequence>
<evidence type="ECO:0000313" key="3">
    <source>
        <dbReference type="Proteomes" id="UP000738359"/>
    </source>
</evidence>
<keyword evidence="3" id="KW-1185">Reference proteome</keyword>
<evidence type="ECO:0000313" key="2">
    <source>
        <dbReference type="EMBL" id="KAF9964160.1"/>
    </source>
</evidence>
<dbReference type="AlphaFoldDB" id="A0A9P6J7N1"/>
<name>A0A9P6J7N1_MORAP</name>
<organism evidence="2 3">
    <name type="scientific">Mortierella alpina</name>
    <name type="common">Oleaginous fungus</name>
    <name type="synonym">Mortierella renispora</name>
    <dbReference type="NCBI Taxonomy" id="64518"/>
    <lineage>
        <taxon>Eukaryota</taxon>
        <taxon>Fungi</taxon>
        <taxon>Fungi incertae sedis</taxon>
        <taxon>Mucoromycota</taxon>
        <taxon>Mortierellomycotina</taxon>
        <taxon>Mortierellomycetes</taxon>
        <taxon>Mortierellales</taxon>
        <taxon>Mortierellaceae</taxon>
        <taxon>Mortierella</taxon>
    </lineage>
</organism>
<feature type="region of interest" description="Disordered" evidence="1">
    <location>
        <begin position="555"/>
        <end position="593"/>
    </location>
</feature>
<accession>A0A9P6J7N1</accession>
<comment type="caution">
    <text evidence="2">The sequence shown here is derived from an EMBL/GenBank/DDBJ whole genome shotgun (WGS) entry which is preliminary data.</text>
</comment>
<feature type="region of interest" description="Disordered" evidence="1">
    <location>
        <begin position="77"/>
        <end position="144"/>
    </location>
</feature>
<dbReference type="Proteomes" id="UP000738359">
    <property type="component" value="Unassembled WGS sequence"/>
</dbReference>
<gene>
    <name evidence="2" type="ORF">BGZ70_006842</name>
</gene>
<protein>
    <submittedName>
        <fullName evidence="2">Uncharacterized protein</fullName>
    </submittedName>
</protein>
<evidence type="ECO:0000256" key="1">
    <source>
        <dbReference type="SAM" id="MobiDB-lite"/>
    </source>
</evidence>
<reference evidence="2" key="1">
    <citation type="journal article" date="2020" name="Fungal Divers.">
        <title>Resolving the Mortierellaceae phylogeny through synthesis of multi-gene phylogenetics and phylogenomics.</title>
        <authorList>
            <person name="Vandepol N."/>
            <person name="Liber J."/>
            <person name="Desiro A."/>
            <person name="Na H."/>
            <person name="Kennedy M."/>
            <person name="Barry K."/>
            <person name="Grigoriev I.V."/>
            <person name="Miller A.N."/>
            <person name="O'Donnell K."/>
            <person name="Stajich J.E."/>
            <person name="Bonito G."/>
        </authorList>
    </citation>
    <scope>NUCLEOTIDE SEQUENCE</scope>
    <source>
        <strain evidence="2">CK1249</strain>
    </source>
</reference>
<dbReference type="OrthoDB" id="2449573at2759"/>
<dbReference type="EMBL" id="JAAAHY010000398">
    <property type="protein sequence ID" value="KAF9964160.1"/>
    <property type="molecule type" value="Genomic_DNA"/>
</dbReference>
<feature type="compositionally biased region" description="Low complexity" evidence="1">
    <location>
        <begin position="24"/>
        <end position="48"/>
    </location>
</feature>
<feature type="compositionally biased region" description="Polar residues" evidence="1">
    <location>
        <begin position="49"/>
        <end position="58"/>
    </location>
</feature>
<feature type="compositionally biased region" description="Polar residues" evidence="1">
    <location>
        <begin position="328"/>
        <end position="339"/>
    </location>
</feature>
<feature type="region of interest" description="Disordered" evidence="1">
    <location>
        <begin position="321"/>
        <end position="393"/>
    </location>
</feature>
<feature type="region of interest" description="Disordered" evidence="1">
    <location>
        <begin position="1"/>
        <end position="60"/>
    </location>
</feature>